<dbReference type="InterPro" id="IPR014047">
    <property type="entry name" value="Chr_Tranpt_l_chain"/>
</dbReference>
<dbReference type="RefSeq" id="WP_171440076.1">
    <property type="nucleotide sequence ID" value="NZ_JABFNS010000051.1"/>
</dbReference>
<keyword evidence="4 7" id="KW-0812">Transmembrane</keyword>
<comment type="similarity">
    <text evidence="2">Belongs to the chromate ion transporter (CHR) (TC 2.A.51) family.</text>
</comment>
<keyword evidence="3" id="KW-1003">Cell membrane</keyword>
<evidence type="ECO:0000256" key="3">
    <source>
        <dbReference type="ARBA" id="ARBA00022475"/>
    </source>
</evidence>
<protein>
    <submittedName>
        <fullName evidence="8">Chromate efflux transporter</fullName>
    </submittedName>
</protein>
<comment type="caution">
    <text evidence="8">The sequence shown here is derived from an EMBL/GenBank/DDBJ whole genome shotgun (WGS) entry which is preliminary data.</text>
</comment>
<feature type="transmembrane region" description="Helical" evidence="7">
    <location>
        <begin position="270"/>
        <end position="295"/>
    </location>
</feature>
<feature type="transmembrane region" description="Helical" evidence="7">
    <location>
        <begin position="330"/>
        <end position="352"/>
    </location>
</feature>
<evidence type="ECO:0000256" key="5">
    <source>
        <dbReference type="ARBA" id="ARBA00022989"/>
    </source>
</evidence>
<proteinExistence type="inferred from homology"/>
<keyword evidence="5 7" id="KW-1133">Transmembrane helix</keyword>
<evidence type="ECO:0000313" key="8">
    <source>
        <dbReference type="EMBL" id="NOJ77588.1"/>
    </source>
</evidence>
<accession>A0A7Y4IE30</accession>
<dbReference type="Proteomes" id="UP000533080">
    <property type="component" value="Unassembled WGS sequence"/>
</dbReference>
<dbReference type="PANTHER" id="PTHR33567:SF3">
    <property type="entry name" value="CHROMATE ION TRANSPORTER (EUROFUNG)"/>
    <property type="match status" value="1"/>
</dbReference>
<dbReference type="NCBIfam" id="TIGR00937">
    <property type="entry name" value="2A51"/>
    <property type="match status" value="1"/>
</dbReference>
<feature type="transmembrane region" description="Helical" evidence="7">
    <location>
        <begin position="98"/>
        <end position="120"/>
    </location>
</feature>
<dbReference type="GO" id="GO:0005886">
    <property type="term" value="C:plasma membrane"/>
    <property type="evidence" value="ECO:0007669"/>
    <property type="project" value="UniProtKB-SubCell"/>
</dbReference>
<comment type="subcellular location">
    <subcellularLocation>
        <location evidence="1">Cell membrane</location>
        <topology evidence="1">Multi-pass membrane protein</topology>
    </subcellularLocation>
</comment>
<dbReference type="GO" id="GO:0015109">
    <property type="term" value="F:chromate transmembrane transporter activity"/>
    <property type="evidence" value="ECO:0007669"/>
    <property type="project" value="InterPro"/>
</dbReference>
<dbReference type="PIRSF" id="PIRSF004810">
    <property type="entry name" value="ChrA"/>
    <property type="match status" value="1"/>
</dbReference>
<dbReference type="PANTHER" id="PTHR33567">
    <property type="entry name" value="CHROMATE ION TRANSPORTER (EUROFUNG)"/>
    <property type="match status" value="1"/>
</dbReference>
<feature type="transmembrane region" description="Helical" evidence="7">
    <location>
        <begin position="242"/>
        <end position="258"/>
    </location>
</feature>
<gene>
    <name evidence="8" type="primary">chrA</name>
    <name evidence="8" type="ORF">HNV28_04400</name>
</gene>
<evidence type="ECO:0000256" key="6">
    <source>
        <dbReference type="ARBA" id="ARBA00023136"/>
    </source>
</evidence>
<feature type="transmembrane region" description="Helical" evidence="7">
    <location>
        <begin position="383"/>
        <end position="402"/>
    </location>
</feature>
<sequence>MSPSSSPQGGLPSSPASPVDRAAALRELAGLFLRLGTFAFGGPAAHIAMMEDEVVRRRGWLSREEFVDLLGATNLIPGPNSTELAIHIGHRRAGWPGLLVAGACFILPAFFMVAAIAWAYTRFGALPKVDAVLHGVKAVIIAVVAQALWGLLRTVVRTPLAACVGAAAVAAAFMGVNELLLLLLSGLAVLAWRGMARQRPGAPRAGMAPLWPLLSLGATTATAAAPFTLQGLFLFFVKVGSVLYGSGYVLLAFLRTGLVERYGWLTEAQLLDAVAVGQVTPGPVFTTATFIGYVMGGPSGAVVATVGIFLPAFVFVALSGPLVPRLRRSWVAGAFLDGVNVASLALMAVVTWQLGRVVLVSPLPVALAVVAAVLLIRYRVNSAWLVLGGGCVGVLAAGGLSAG</sequence>
<dbReference type="InterPro" id="IPR003370">
    <property type="entry name" value="Chromate_transpt"/>
</dbReference>
<feature type="transmembrane region" description="Helical" evidence="7">
    <location>
        <begin position="132"/>
        <end position="152"/>
    </location>
</feature>
<keyword evidence="6 7" id="KW-0472">Membrane</keyword>
<dbReference type="AlphaFoldDB" id="A0A7Y4IE30"/>
<name>A0A7Y4IE30_MYXXA</name>
<feature type="transmembrane region" description="Helical" evidence="7">
    <location>
        <begin position="213"/>
        <end position="236"/>
    </location>
</feature>
<evidence type="ECO:0000256" key="4">
    <source>
        <dbReference type="ARBA" id="ARBA00022692"/>
    </source>
</evidence>
<dbReference type="Pfam" id="PF02417">
    <property type="entry name" value="Chromate_transp"/>
    <property type="match status" value="2"/>
</dbReference>
<feature type="transmembrane region" description="Helical" evidence="7">
    <location>
        <begin position="358"/>
        <end position="376"/>
    </location>
</feature>
<evidence type="ECO:0000313" key="9">
    <source>
        <dbReference type="Proteomes" id="UP000533080"/>
    </source>
</evidence>
<feature type="transmembrane region" description="Helical" evidence="7">
    <location>
        <begin position="301"/>
        <end position="323"/>
    </location>
</feature>
<feature type="transmembrane region" description="Helical" evidence="7">
    <location>
        <begin position="164"/>
        <end position="192"/>
    </location>
</feature>
<evidence type="ECO:0000256" key="1">
    <source>
        <dbReference type="ARBA" id="ARBA00004651"/>
    </source>
</evidence>
<dbReference type="EMBL" id="JABFNT010000010">
    <property type="protein sequence ID" value="NOJ77588.1"/>
    <property type="molecule type" value="Genomic_DNA"/>
</dbReference>
<reference evidence="8 9" key="1">
    <citation type="submission" date="2020-05" db="EMBL/GenBank/DDBJ databases">
        <authorList>
            <person name="Whitworth D."/>
        </authorList>
    </citation>
    <scope>NUCLEOTIDE SEQUENCE [LARGE SCALE GENOMIC DNA]</scope>
    <source>
        <strain evidence="8 9">AM005</strain>
    </source>
</reference>
<evidence type="ECO:0000256" key="7">
    <source>
        <dbReference type="SAM" id="Phobius"/>
    </source>
</evidence>
<evidence type="ECO:0000256" key="2">
    <source>
        <dbReference type="ARBA" id="ARBA00005262"/>
    </source>
</evidence>
<organism evidence="8 9">
    <name type="scientific">Myxococcus xanthus</name>
    <dbReference type="NCBI Taxonomy" id="34"/>
    <lineage>
        <taxon>Bacteria</taxon>
        <taxon>Pseudomonadati</taxon>
        <taxon>Myxococcota</taxon>
        <taxon>Myxococcia</taxon>
        <taxon>Myxococcales</taxon>
        <taxon>Cystobacterineae</taxon>
        <taxon>Myxococcaceae</taxon>
        <taxon>Myxococcus</taxon>
    </lineage>
</organism>